<dbReference type="InterPro" id="IPR024079">
    <property type="entry name" value="MetalloPept_cat_dom_sf"/>
</dbReference>
<reference evidence="1 2" key="1">
    <citation type="submission" date="2015-07" db="EMBL/GenBank/DDBJ databases">
        <title>The genome of Melipona quadrifasciata.</title>
        <authorList>
            <person name="Pan H."/>
            <person name="Kapheim K."/>
        </authorList>
    </citation>
    <scope>NUCLEOTIDE SEQUENCE [LARGE SCALE GENOMIC DNA]</scope>
    <source>
        <strain evidence="1">0111107301</strain>
        <tissue evidence="1">Whole body</tissue>
    </source>
</reference>
<dbReference type="Gene3D" id="3.40.390.10">
    <property type="entry name" value="Collagenase (Catalytic Domain)"/>
    <property type="match status" value="1"/>
</dbReference>
<evidence type="ECO:0000313" key="1">
    <source>
        <dbReference type="EMBL" id="KOX76105.1"/>
    </source>
</evidence>
<dbReference type="GO" id="GO:0007229">
    <property type="term" value="P:integrin-mediated signaling pathway"/>
    <property type="evidence" value="ECO:0007669"/>
    <property type="project" value="UniProtKB-KW"/>
</dbReference>
<keyword evidence="1" id="KW-0401">Integrin</keyword>
<gene>
    <name evidence="1" type="ORF">WN51_11820</name>
</gene>
<dbReference type="InterPro" id="IPR051489">
    <property type="entry name" value="ADAM_Metalloproteinase"/>
</dbReference>
<dbReference type="EMBL" id="KQ435753">
    <property type="protein sequence ID" value="KOX76105.1"/>
    <property type="molecule type" value="Genomic_DNA"/>
</dbReference>
<dbReference type="GO" id="GO:0007219">
    <property type="term" value="P:Notch signaling pathway"/>
    <property type="evidence" value="ECO:0007669"/>
    <property type="project" value="TreeGrafter"/>
</dbReference>
<dbReference type="Proteomes" id="UP000053105">
    <property type="component" value="Unassembled WGS sequence"/>
</dbReference>
<dbReference type="PANTHER" id="PTHR45702:SF3">
    <property type="entry name" value="KUZBANIAN-LIKE, ISOFORM A"/>
    <property type="match status" value="1"/>
</dbReference>
<organism evidence="1 2">
    <name type="scientific">Melipona quadrifasciata</name>
    <dbReference type="NCBI Taxonomy" id="166423"/>
    <lineage>
        <taxon>Eukaryota</taxon>
        <taxon>Metazoa</taxon>
        <taxon>Ecdysozoa</taxon>
        <taxon>Arthropoda</taxon>
        <taxon>Hexapoda</taxon>
        <taxon>Insecta</taxon>
        <taxon>Pterygota</taxon>
        <taxon>Neoptera</taxon>
        <taxon>Endopterygota</taxon>
        <taxon>Hymenoptera</taxon>
        <taxon>Apocrita</taxon>
        <taxon>Aculeata</taxon>
        <taxon>Apoidea</taxon>
        <taxon>Anthophila</taxon>
        <taxon>Apidae</taxon>
        <taxon>Melipona</taxon>
    </lineage>
</organism>
<protein>
    <submittedName>
        <fullName evidence="1">Disintegrin and metalloproteinase domain-containing protein 10</fullName>
    </submittedName>
</protein>
<dbReference type="GO" id="GO:0004222">
    <property type="term" value="F:metalloendopeptidase activity"/>
    <property type="evidence" value="ECO:0007669"/>
    <property type="project" value="TreeGrafter"/>
</dbReference>
<proteinExistence type="predicted"/>
<evidence type="ECO:0000313" key="2">
    <source>
        <dbReference type="Proteomes" id="UP000053105"/>
    </source>
</evidence>
<dbReference type="OrthoDB" id="2149267at2759"/>
<keyword evidence="2" id="KW-1185">Reference proteome</keyword>
<dbReference type="AlphaFoldDB" id="A0A0M9A2S1"/>
<dbReference type="STRING" id="166423.A0A0M9A2S1"/>
<sequence length="540" mass="61807">MRKNPRFSNNHAGKKGKTIDVNNHYKQTTAILMLVDEISRKPVCTVCYHMILCLLIENHSTFLLAKFERNADEQFVSVRCLKILARNLCRDRETRESCGMSVCSIEGKDVGWTNGLWGSEKERENRARYSSLGAMVDKESSRIDGRTVLGAKVTMLTLTCTLLNLTIEAETTIRGSDFGSEKSPTQLRPIASERFSLLVQWTADSRGTATIRKPMDALYYIEIKRCLSRQATSRILNPNKLTVREGLLEKRPRTFLIMFKLTIVITKNSNYIARKEWIDVFELELGKIFSSVTPTSSKTNKNPLSLVSNDENSSVHGIVTEEGLFDGTISTASDEIYIEPTSRYAPLVCHRQYGEDKDTTDAVHHHTIAYRSVDVNVPRRDGYPCASELLRENTLNELRTNRTWSGYLGDTMRPLYQHLNEGNSRAKPGFYPKDVRKKDPLASSHNLELLDRLYRERYSRVLRKRTSVDPKKTTCMLYLQADHTFFDHYKSEEASIEVMTRHVQRVNSIYRYTEETEMFEQSTTVTCDNGVTLRQLTAGI</sequence>
<dbReference type="PANTHER" id="PTHR45702">
    <property type="entry name" value="ADAM10/ADAM17 METALLOPEPTIDASE FAMILY MEMBER"/>
    <property type="match status" value="1"/>
</dbReference>
<accession>A0A0M9A2S1</accession>
<dbReference type="GO" id="GO:0005886">
    <property type="term" value="C:plasma membrane"/>
    <property type="evidence" value="ECO:0007669"/>
    <property type="project" value="TreeGrafter"/>
</dbReference>
<dbReference type="GO" id="GO:0006509">
    <property type="term" value="P:membrane protein ectodomain proteolysis"/>
    <property type="evidence" value="ECO:0007669"/>
    <property type="project" value="TreeGrafter"/>
</dbReference>
<name>A0A0M9A2S1_9HYME</name>